<dbReference type="PANTHER" id="PTHR38459:SF1">
    <property type="entry name" value="PROPHAGE BACTOPRENOL-LINKED GLUCOSE TRANSLOCASE HOMOLOG"/>
    <property type="match status" value="1"/>
</dbReference>
<feature type="domain" description="GtrA/DPMS transmembrane" evidence="7">
    <location>
        <begin position="29"/>
        <end position="142"/>
    </location>
</feature>
<dbReference type="PANTHER" id="PTHR38459">
    <property type="entry name" value="PROPHAGE BACTOPRENOL-LINKED GLUCOSE TRANSLOCASE HOMOLOG"/>
    <property type="match status" value="1"/>
</dbReference>
<dbReference type="RefSeq" id="WP_253963844.1">
    <property type="nucleotide sequence ID" value="NZ_JALHBS010000038.1"/>
</dbReference>
<keyword evidence="3 6" id="KW-0812">Transmembrane</keyword>
<name>A0A9X2H767_9HYPH</name>
<feature type="transmembrane region" description="Helical" evidence="6">
    <location>
        <begin position="89"/>
        <end position="111"/>
    </location>
</feature>
<feature type="transmembrane region" description="Helical" evidence="6">
    <location>
        <begin position="123"/>
        <end position="142"/>
    </location>
</feature>
<keyword evidence="5 6" id="KW-0472">Membrane</keyword>
<evidence type="ECO:0000256" key="6">
    <source>
        <dbReference type="SAM" id="Phobius"/>
    </source>
</evidence>
<dbReference type="Proteomes" id="UP001155220">
    <property type="component" value="Unassembled WGS sequence"/>
</dbReference>
<evidence type="ECO:0000313" key="9">
    <source>
        <dbReference type="Proteomes" id="UP001155220"/>
    </source>
</evidence>
<dbReference type="GO" id="GO:0000271">
    <property type="term" value="P:polysaccharide biosynthetic process"/>
    <property type="evidence" value="ECO:0007669"/>
    <property type="project" value="InterPro"/>
</dbReference>
<gene>
    <name evidence="8" type="ORF">MJ956_07415</name>
</gene>
<protein>
    <submittedName>
        <fullName evidence="8">GtrA family protein</fullName>
    </submittedName>
</protein>
<evidence type="ECO:0000256" key="5">
    <source>
        <dbReference type="ARBA" id="ARBA00023136"/>
    </source>
</evidence>
<dbReference type="AlphaFoldDB" id="A0A9X2H767"/>
<evidence type="ECO:0000256" key="3">
    <source>
        <dbReference type="ARBA" id="ARBA00022692"/>
    </source>
</evidence>
<sequence>MPETALNRLSSTGEIWRTRIADIASKFLRYGLVGIVANGIGYGTYLVITATGLEPKLAMSLLYLLGAGIGFLGNRAWTFRDRGRVWPALWRYGAVHGVGYVTNFMLLFIFVDRLGYPHQFVQAAAILIVALVLFICFNLFVFRAPKAEADA</sequence>
<dbReference type="InterPro" id="IPR007267">
    <property type="entry name" value="GtrA_DPMS_TM"/>
</dbReference>
<dbReference type="EMBL" id="JALHBS010000038">
    <property type="protein sequence ID" value="MCP3054980.1"/>
    <property type="molecule type" value="Genomic_DNA"/>
</dbReference>
<dbReference type="GO" id="GO:0005886">
    <property type="term" value="C:plasma membrane"/>
    <property type="evidence" value="ECO:0007669"/>
    <property type="project" value="TreeGrafter"/>
</dbReference>
<evidence type="ECO:0000256" key="1">
    <source>
        <dbReference type="ARBA" id="ARBA00004141"/>
    </source>
</evidence>
<comment type="subcellular location">
    <subcellularLocation>
        <location evidence="1">Membrane</location>
        <topology evidence="1">Multi-pass membrane protein</topology>
    </subcellularLocation>
</comment>
<proteinExistence type="inferred from homology"/>
<comment type="similarity">
    <text evidence="2">Belongs to the GtrA family.</text>
</comment>
<feature type="transmembrane region" description="Helical" evidence="6">
    <location>
        <begin position="60"/>
        <end position="77"/>
    </location>
</feature>
<dbReference type="Pfam" id="PF04138">
    <property type="entry name" value="GtrA_DPMS_TM"/>
    <property type="match status" value="1"/>
</dbReference>
<feature type="transmembrane region" description="Helical" evidence="6">
    <location>
        <begin position="27"/>
        <end position="48"/>
    </location>
</feature>
<dbReference type="InterPro" id="IPR051401">
    <property type="entry name" value="GtrA_CellWall_Glycosyl"/>
</dbReference>
<reference evidence="8" key="1">
    <citation type="submission" date="2022-03" db="EMBL/GenBank/DDBJ databases">
        <title>Aurantimonas Liuensis sp. Nov., isolated from the hadal seawater of the Mariana Trench.</title>
        <authorList>
            <person name="Liu R."/>
        </authorList>
    </citation>
    <scope>NUCLEOTIDE SEQUENCE</scope>
    <source>
        <strain evidence="8">LRZ36</strain>
    </source>
</reference>
<evidence type="ECO:0000256" key="4">
    <source>
        <dbReference type="ARBA" id="ARBA00022989"/>
    </source>
</evidence>
<accession>A0A9X2H767</accession>
<evidence type="ECO:0000259" key="7">
    <source>
        <dbReference type="Pfam" id="PF04138"/>
    </source>
</evidence>
<keyword evidence="4 6" id="KW-1133">Transmembrane helix</keyword>
<evidence type="ECO:0000256" key="2">
    <source>
        <dbReference type="ARBA" id="ARBA00009399"/>
    </source>
</evidence>
<keyword evidence="9" id="KW-1185">Reference proteome</keyword>
<evidence type="ECO:0000313" key="8">
    <source>
        <dbReference type="EMBL" id="MCP3054980.1"/>
    </source>
</evidence>
<comment type="caution">
    <text evidence="8">The sequence shown here is derived from an EMBL/GenBank/DDBJ whole genome shotgun (WGS) entry which is preliminary data.</text>
</comment>
<organism evidence="8 9">
    <name type="scientific">Aurantimonas marianensis</name>
    <dbReference type="NCBI Taxonomy" id="2920428"/>
    <lineage>
        <taxon>Bacteria</taxon>
        <taxon>Pseudomonadati</taxon>
        <taxon>Pseudomonadota</taxon>
        <taxon>Alphaproteobacteria</taxon>
        <taxon>Hyphomicrobiales</taxon>
        <taxon>Aurantimonadaceae</taxon>
        <taxon>Aurantimonas</taxon>
    </lineage>
</organism>